<dbReference type="Proteomes" id="UP000037046">
    <property type="component" value="Unassembled WGS sequence"/>
</dbReference>
<sequence length="76" mass="7991">MKPTEGHAKRADLPQMHHAAEMVVAWDVADGVDLGEALKALQLTAALKMASHCGTAQTADALRELAHLLELHGGAV</sequence>
<proteinExistence type="predicted"/>
<dbReference type="AlphaFoldDB" id="A0A0L6CQZ9"/>
<gene>
    <name evidence="1" type="ORF">ROTO_32950</name>
</gene>
<accession>A0A0L6CQZ9</accession>
<dbReference type="EMBL" id="LGVV01000065">
    <property type="protein sequence ID" value="KNX40171.1"/>
    <property type="molecule type" value="Genomic_DNA"/>
</dbReference>
<dbReference type="PATRIC" id="fig|74031.6.peg.3365"/>
<dbReference type="RefSeq" id="WP_050664130.1">
    <property type="nucleotide sequence ID" value="NZ_CP118494.1"/>
</dbReference>
<dbReference type="OrthoDB" id="9915728at2"/>
<organism evidence="1 2">
    <name type="scientific">Roseovarius tolerans</name>
    <dbReference type="NCBI Taxonomy" id="74031"/>
    <lineage>
        <taxon>Bacteria</taxon>
        <taxon>Pseudomonadati</taxon>
        <taxon>Pseudomonadota</taxon>
        <taxon>Alphaproteobacteria</taxon>
        <taxon>Rhodobacterales</taxon>
        <taxon>Roseobacteraceae</taxon>
        <taxon>Roseovarius</taxon>
    </lineage>
</organism>
<evidence type="ECO:0000313" key="2">
    <source>
        <dbReference type="Proteomes" id="UP000037046"/>
    </source>
</evidence>
<evidence type="ECO:0000313" key="1">
    <source>
        <dbReference type="EMBL" id="KNX40171.1"/>
    </source>
</evidence>
<reference evidence="2" key="1">
    <citation type="submission" date="2015-07" db="EMBL/GenBank/DDBJ databases">
        <title>Draft Genome Sequence of Roseovarius tolerans EL-164, a producer of N-Acylated Alanine Methyl Esters (NAMEs).</title>
        <authorList>
            <person name="Voget S."/>
            <person name="Bruns H."/>
            <person name="Wagner-Doebler I."/>
            <person name="Schulz S."/>
            <person name="Daniel R."/>
        </authorList>
    </citation>
    <scope>NUCLEOTIDE SEQUENCE [LARGE SCALE GENOMIC DNA]</scope>
    <source>
        <strain evidence="2">EL-164</strain>
    </source>
</reference>
<name>A0A0L6CQZ9_9RHOB</name>
<protein>
    <submittedName>
        <fullName evidence="1">Uncharacterized protein</fullName>
    </submittedName>
</protein>
<comment type="caution">
    <text evidence="1">The sequence shown here is derived from an EMBL/GenBank/DDBJ whole genome shotgun (WGS) entry which is preliminary data.</text>
</comment>
<keyword evidence="2" id="KW-1185">Reference proteome</keyword>